<evidence type="ECO:0000256" key="1">
    <source>
        <dbReference type="SAM" id="MobiDB-lite"/>
    </source>
</evidence>
<protein>
    <submittedName>
        <fullName evidence="2">Uncharacterized protein</fullName>
    </submittedName>
</protein>
<reference evidence="2" key="1">
    <citation type="submission" date="2019-08" db="EMBL/GenBank/DDBJ databases">
        <authorList>
            <person name="Kucharzyk K."/>
            <person name="Murdoch R.W."/>
            <person name="Higgins S."/>
            <person name="Loffler F."/>
        </authorList>
    </citation>
    <scope>NUCLEOTIDE SEQUENCE</scope>
</reference>
<name>A0A645ESK8_9ZZZZ</name>
<comment type="caution">
    <text evidence="2">The sequence shown here is derived from an EMBL/GenBank/DDBJ whole genome shotgun (WGS) entry which is preliminary data.</text>
</comment>
<gene>
    <name evidence="2" type="ORF">SDC9_150733</name>
</gene>
<organism evidence="2">
    <name type="scientific">bioreactor metagenome</name>
    <dbReference type="NCBI Taxonomy" id="1076179"/>
    <lineage>
        <taxon>unclassified sequences</taxon>
        <taxon>metagenomes</taxon>
        <taxon>ecological metagenomes</taxon>
    </lineage>
</organism>
<feature type="region of interest" description="Disordered" evidence="1">
    <location>
        <begin position="29"/>
        <end position="70"/>
    </location>
</feature>
<dbReference type="AlphaFoldDB" id="A0A645ESK8"/>
<feature type="compositionally biased region" description="Basic and acidic residues" evidence="1">
    <location>
        <begin position="60"/>
        <end position="70"/>
    </location>
</feature>
<sequence length="70" mass="7524">MFYAWQMARVDENVAKQHAAAKLAKLAPVSPSEPLCGPLEPEIGTDHAGHNSNEIEPLSDEARRTIGEAG</sequence>
<evidence type="ECO:0000313" key="2">
    <source>
        <dbReference type="EMBL" id="MPN03503.1"/>
    </source>
</evidence>
<dbReference type="EMBL" id="VSSQ01049424">
    <property type="protein sequence ID" value="MPN03503.1"/>
    <property type="molecule type" value="Genomic_DNA"/>
</dbReference>
<accession>A0A645ESK8</accession>
<proteinExistence type="predicted"/>